<dbReference type="InterPro" id="IPR051828">
    <property type="entry name" value="HAD-like_hydrolase_domain"/>
</dbReference>
<dbReference type="InterPro" id="IPR023214">
    <property type="entry name" value="HAD_sf"/>
</dbReference>
<dbReference type="RefSeq" id="WP_369610759.1">
    <property type="nucleotide sequence ID" value="NZ_AP031322.1"/>
</dbReference>
<evidence type="ECO:0000313" key="2">
    <source>
        <dbReference type="EMBL" id="BFH72544.1"/>
    </source>
</evidence>
<protein>
    <submittedName>
        <fullName evidence="2">HAD family hydrolase</fullName>
    </submittedName>
</protein>
<dbReference type="Gene3D" id="3.40.50.1000">
    <property type="entry name" value="HAD superfamily/HAD-like"/>
    <property type="match status" value="1"/>
</dbReference>
<dbReference type="NCBIfam" id="TIGR01549">
    <property type="entry name" value="HAD-SF-IA-v1"/>
    <property type="match status" value="1"/>
</dbReference>
<dbReference type="InterPro" id="IPR006439">
    <property type="entry name" value="HAD-SF_hydro_IA"/>
</dbReference>
<evidence type="ECO:0000256" key="1">
    <source>
        <dbReference type="ARBA" id="ARBA00007958"/>
    </source>
</evidence>
<keyword evidence="2" id="KW-0378">Hydrolase</keyword>
<reference evidence="2" key="1">
    <citation type="submission" date="2024-03" db="EMBL/GenBank/DDBJ databases">
        <title>Complete genome sequence of Sulfurisphaera javensis strain KD-1.</title>
        <authorList>
            <person name="Sakai H."/>
            <person name="Nur N."/>
            <person name="Suwanto A."/>
            <person name="Kurosawa N."/>
        </authorList>
    </citation>
    <scope>NUCLEOTIDE SEQUENCE</scope>
    <source>
        <strain evidence="2">KD-1</strain>
    </source>
</reference>
<name>A0AAT9GP05_9CREN</name>
<dbReference type="Gene3D" id="1.10.150.660">
    <property type="match status" value="1"/>
</dbReference>
<dbReference type="SFLD" id="SFLDS00003">
    <property type="entry name" value="Haloacid_Dehalogenase"/>
    <property type="match status" value="1"/>
</dbReference>
<dbReference type="SFLD" id="SFLDG01129">
    <property type="entry name" value="C1.5:_HAD__Beta-PGM__Phosphata"/>
    <property type="match status" value="1"/>
</dbReference>
<sequence>MRRVIFVDMGETLVSFTPKFHQPIYYFLVKKGYNVTEKKVFRAVYKILGRDHFPDPILGGLSVLDYKELLSELKINPKQCLIKELEKVPLLSNKWDLFKDVELFLKELKKENFKIVMITNATRSVYKIIQDLGLDKYIDDVIASCDYGIMKPHPRIFRIAIEKYGTPIFHIGDVYEIDYLGALRANITPLLLDRFNFYEDLNINKVNNLFQALKLIKNP</sequence>
<comment type="similarity">
    <text evidence="1">Belongs to the HAD-like hydrolase superfamily.</text>
</comment>
<dbReference type="Pfam" id="PF00702">
    <property type="entry name" value="Hydrolase"/>
    <property type="match status" value="1"/>
</dbReference>
<dbReference type="EMBL" id="AP031322">
    <property type="protein sequence ID" value="BFH72544.1"/>
    <property type="molecule type" value="Genomic_DNA"/>
</dbReference>
<dbReference type="PANTHER" id="PTHR46191:SF2">
    <property type="entry name" value="HALOACID DEHALOGENASE-LIKE HYDROLASE DOMAIN-CONTAINING PROTEIN 3"/>
    <property type="match status" value="1"/>
</dbReference>
<gene>
    <name evidence="2" type="ORF">SJAV_04880</name>
</gene>
<dbReference type="InterPro" id="IPR036412">
    <property type="entry name" value="HAD-like_sf"/>
</dbReference>
<organism evidence="2">
    <name type="scientific">Sulfurisphaera javensis</name>
    <dbReference type="NCBI Taxonomy" id="2049879"/>
    <lineage>
        <taxon>Archaea</taxon>
        <taxon>Thermoproteota</taxon>
        <taxon>Thermoprotei</taxon>
        <taxon>Sulfolobales</taxon>
        <taxon>Sulfolobaceae</taxon>
        <taxon>Sulfurisphaera</taxon>
    </lineage>
</organism>
<dbReference type="PANTHER" id="PTHR46191">
    <property type="match status" value="1"/>
</dbReference>
<proteinExistence type="inferred from homology"/>
<dbReference type="GeneID" id="92353420"/>
<dbReference type="AlphaFoldDB" id="A0AAT9GP05"/>
<accession>A0AAT9GP05</accession>
<dbReference type="SUPFAM" id="SSF56784">
    <property type="entry name" value="HAD-like"/>
    <property type="match status" value="1"/>
</dbReference>
<dbReference type="GO" id="GO:0016787">
    <property type="term" value="F:hydrolase activity"/>
    <property type="evidence" value="ECO:0007669"/>
    <property type="project" value="UniProtKB-KW"/>
</dbReference>
<dbReference type="KEGG" id="sjv:SJAV_04880"/>